<reference evidence="2 3" key="1">
    <citation type="submission" date="2018-05" db="EMBL/GenBank/DDBJ databases">
        <authorList>
            <consortium name="PulseNet: The National Subtyping Network for Foodborne Disease Surveillance"/>
            <person name="Tarr C.L."/>
            <person name="Trees E."/>
            <person name="Katz L.S."/>
            <person name="Carleton-Romer H.A."/>
            <person name="Stroika S."/>
            <person name="Kucerova Z."/>
            <person name="Roache K.F."/>
            <person name="Sabol A.L."/>
            <person name="Besser J."/>
            <person name="Gerner-Smidt P."/>
        </authorList>
    </citation>
    <scope>NUCLEOTIDE SEQUENCE</scope>
    <source>
        <strain evidence="2">2014D-0197</strain>
        <strain evidence="1 3">2016D-0221</strain>
    </source>
</reference>
<evidence type="ECO:0000313" key="2">
    <source>
        <dbReference type="EMBL" id="EAK0453527.1"/>
    </source>
</evidence>
<comment type="caution">
    <text evidence="2">The sequence shown here is derived from an EMBL/GenBank/DDBJ whole genome shotgun (WGS) entry which is preliminary data.</text>
</comment>
<proteinExistence type="predicted"/>
<dbReference type="RefSeq" id="WP_111738237.1">
    <property type="nucleotide sequence ID" value="NZ_AABUZP020000015.1"/>
</dbReference>
<sequence>MKYYIYPNGKVGQDIKRILEKTGFDKEFIEVNDEFVKNNHKEMQDGIVLISSQKYYFDIAKKCTKFDLKYTNGIKFAADILNKFILTISPMNKNIGVILAGPAGNKHRGSVLNNLIKGGGGYKLFFFASSKQQINDSKDQIQNEWVMWLYEREIFKYLNSISLAITECGETFAPGVTTFYIAHTISLAENNFLNPKIYKSQFYRYMMNSDFIVISSKQDYDYIQNLSKEIFGSEDMSHKLLKFGNPSLEQSILSYGDFKKTEKKVVLLSFNIITYENPNSIIKLIDALLQKDIEVYFRPHPVLKEHSISIYIKNRYENDRNFIFDSTVKFSNELKSKVTTIISDVSSMAHTFPLTTLKPAIIYIDDESNFYQNIDEIVRNPIQIHAKNPSECIELINKIYNNQDIFKSDISSFRSKNIYNDIGSQDSTSKKIANFIDEIIRLKH</sequence>
<dbReference type="Proteomes" id="UP000557842">
    <property type="component" value="Unassembled WGS sequence"/>
</dbReference>
<protein>
    <recommendedName>
        <fullName evidence="4">CDP-Glycerol:Poly(Glycerophosphate) glycerophosphotransferase</fullName>
    </recommendedName>
</protein>
<gene>
    <name evidence="2" type="ORF">AAH17_07685</name>
    <name evidence="1" type="ORF">BVH53_06285</name>
</gene>
<accession>A0A5L8VCD0</accession>
<dbReference type="AlphaFoldDB" id="A0A5L8VCD0"/>
<evidence type="ECO:0000313" key="1">
    <source>
        <dbReference type="EMBL" id="EAI5408304.1"/>
    </source>
</evidence>
<dbReference type="EMBL" id="AABQDW010000010">
    <property type="protein sequence ID" value="EAI5408304.1"/>
    <property type="molecule type" value="Genomic_DNA"/>
</dbReference>
<dbReference type="InterPro" id="IPR043148">
    <property type="entry name" value="TagF_C"/>
</dbReference>
<dbReference type="Gene3D" id="3.40.50.12580">
    <property type="match status" value="1"/>
</dbReference>
<dbReference type="EMBL" id="AACCXK010000014">
    <property type="protein sequence ID" value="EAK0453527.1"/>
    <property type="molecule type" value="Genomic_DNA"/>
</dbReference>
<organism evidence="2">
    <name type="scientific">Campylobacter fetus</name>
    <dbReference type="NCBI Taxonomy" id="196"/>
    <lineage>
        <taxon>Bacteria</taxon>
        <taxon>Pseudomonadati</taxon>
        <taxon>Campylobacterota</taxon>
        <taxon>Epsilonproteobacteria</taxon>
        <taxon>Campylobacterales</taxon>
        <taxon>Campylobacteraceae</taxon>
        <taxon>Campylobacter</taxon>
    </lineage>
</organism>
<name>A0A5L8VCD0_CAMFE</name>
<evidence type="ECO:0008006" key="4">
    <source>
        <dbReference type="Google" id="ProtNLM"/>
    </source>
</evidence>
<evidence type="ECO:0000313" key="3">
    <source>
        <dbReference type="Proteomes" id="UP000557842"/>
    </source>
</evidence>